<keyword evidence="2" id="KW-1185">Reference proteome</keyword>
<dbReference type="PANTHER" id="PTHR39327">
    <property type="match status" value="1"/>
</dbReference>
<dbReference type="Proteomes" id="UP001500021">
    <property type="component" value="Unassembled WGS sequence"/>
</dbReference>
<proteinExistence type="predicted"/>
<organism evidence="1 2">
    <name type="scientific">Colwellia asteriadis</name>
    <dbReference type="NCBI Taxonomy" id="517723"/>
    <lineage>
        <taxon>Bacteria</taxon>
        <taxon>Pseudomonadati</taxon>
        <taxon>Pseudomonadota</taxon>
        <taxon>Gammaproteobacteria</taxon>
        <taxon>Alteromonadales</taxon>
        <taxon>Colwelliaceae</taxon>
        <taxon>Colwellia</taxon>
    </lineage>
</organism>
<sequence length="199" mass="23352">MLYADAVIDIFSPDLFNKVEKEYNQEARERVEQWQQLVLSVQAEKEEEKLAQVNRFFNRVRFVDDIRVWEQEDYWATPIEFLGRNAGDCEDFAIAKYFTLRALGIAPEKLRLMYVRALKLKQSHMVLAYFKEPESMPLILDNINKQILPANYRRDLQPIYSFNADGLWAAKAQGRGRKIKNKGGHSAWESLMNKIEHGH</sequence>
<comment type="caution">
    <text evidence="1">The sequence shown here is derived from an EMBL/GenBank/DDBJ whole genome shotgun (WGS) entry which is preliminary data.</text>
</comment>
<name>A0ABN1L233_9GAMM</name>
<dbReference type="Pfam" id="PF06035">
    <property type="entry name" value="Peptidase_C93"/>
    <property type="match status" value="1"/>
</dbReference>
<dbReference type="PANTHER" id="PTHR39327:SF1">
    <property type="entry name" value="BLR5470 PROTEIN"/>
    <property type="match status" value="1"/>
</dbReference>
<protein>
    <submittedName>
        <fullName evidence="1">Transglutaminase-like cysteine peptidase</fullName>
    </submittedName>
</protein>
<evidence type="ECO:0000313" key="2">
    <source>
        <dbReference type="Proteomes" id="UP001500021"/>
    </source>
</evidence>
<dbReference type="InterPro" id="IPR010319">
    <property type="entry name" value="Transglutaminase-like_Cys_pept"/>
</dbReference>
<gene>
    <name evidence="1" type="ORF">GCM10009111_00650</name>
</gene>
<reference evidence="1 2" key="1">
    <citation type="journal article" date="2019" name="Int. J. Syst. Evol. Microbiol.">
        <title>The Global Catalogue of Microorganisms (GCM) 10K type strain sequencing project: providing services to taxonomists for standard genome sequencing and annotation.</title>
        <authorList>
            <consortium name="The Broad Institute Genomics Platform"/>
            <consortium name="The Broad Institute Genome Sequencing Center for Infectious Disease"/>
            <person name="Wu L."/>
            <person name="Ma J."/>
        </authorList>
    </citation>
    <scope>NUCLEOTIDE SEQUENCE [LARGE SCALE GENOMIC DNA]</scope>
    <source>
        <strain evidence="1 2">JCM 15608</strain>
    </source>
</reference>
<accession>A0ABN1L233</accession>
<dbReference type="EMBL" id="BAAAFA010000001">
    <property type="protein sequence ID" value="GAA0810172.1"/>
    <property type="molecule type" value="Genomic_DNA"/>
</dbReference>
<evidence type="ECO:0000313" key="1">
    <source>
        <dbReference type="EMBL" id="GAA0810172.1"/>
    </source>
</evidence>